<keyword evidence="1" id="KW-1133">Transmembrane helix</keyword>
<dbReference type="Pfam" id="PF05751">
    <property type="entry name" value="FixH"/>
    <property type="match status" value="1"/>
</dbReference>
<proteinExistence type="predicted"/>
<evidence type="ECO:0000256" key="1">
    <source>
        <dbReference type="SAM" id="Phobius"/>
    </source>
</evidence>
<dbReference type="EMBL" id="FMAR01000004">
    <property type="protein sequence ID" value="SCC22652.1"/>
    <property type="molecule type" value="Genomic_DNA"/>
</dbReference>
<dbReference type="STRING" id="1335309.GA0116948_104302"/>
<feature type="transmembrane region" description="Helical" evidence="1">
    <location>
        <begin position="6"/>
        <end position="24"/>
    </location>
</feature>
<dbReference type="OrthoDB" id="1493774at2"/>
<keyword evidence="1" id="KW-0812">Transmembrane</keyword>
<keyword evidence="1" id="KW-0472">Membrane</keyword>
<evidence type="ECO:0000313" key="2">
    <source>
        <dbReference type="EMBL" id="SCC22652.1"/>
    </source>
</evidence>
<dbReference type="Proteomes" id="UP000242818">
    <property type="component" value="Unassembled WGS sequence"/>
</dbReference>
<protein>
    <submittedName>
        <fullName evidence="2">FixH protein</fullName>
    </submittedName>
</protein>
<reference evidence="2 3" key="1">
    <citation type="submission" date="2016-08" db="EMBL/GenBank/DDBJ databases">
        <authorList>
            <person name="Seilhamer J.J."/>
        </authorList>
    </citation>
    <scope>NUCLEOTIDE SEQUENCE [LARGE SCALE GENOMIC DNA]</scope>
    <source>
        <strain evidence="2 3">A37T2</strain>
    </source>
</reference>
<sequence length="140" mass="16296">MMNWGYGLTMAFCGFALLIGTLVYKATHTKFELVSEKYYDDEIHFQQQIDRARNAAKRTAVTISQDNQAVTLQFPDSLPSGQAWFYYPTNAQHDRHFAIATANGIQRIAKSQLQKGHCWVKLQWKTDTQFYYTEQEFKIN</sequence>
<name>A0A1C4CUB1_9BACT</name>
<accession>A0A1C4CUB1</accession>
<organism evidence="2 3">
    <name type="scientific">Chitinophaga costaii</name>
    <dbReference type="NCBI Taxonomy" id="1335309"/>
    <lineage>
        <taxon>Bacteria</taxon>
        <taxon>Pseudomonadati</taxon>
        <taxon>Bacteroidota</taxon>
        <taxon>Chitinophagia</taxon>
        <taxon>Chitinophagales</taxon>
        <taxon>Chitinophagaceae</taxon>
        <taxon>Chitinophaga</taxon>
    </lineage>
</organism>
<keyword evidence="3" id="KW-1185">Reference proteome</keyword>
<dbReference type="AlphaFoldDB" id="A0A1C4CUB1"/>
<evidence type="ECO:0000313" key="3">
    <source>
        <dbReference type="Proteomes" id="UP000242818"/>
    </source>
</evidence>
<dbReference type="InterPro" id="IPR008620">
    <property type="entry name" value="FixH"/>
</dbReference>
<dbReference type="RefSeq" id="WP_089711050.1">
    <property type="nucleotide sequence ID" value="NZ_FMAR01000004.1"/>
</dbReference>
<gene>
    <name evidence="2" type="ORF">GA0116948_104302</name>
</gene>